<dbReference type="AlphaFoldDB" id="A0A6N9TH10"/>
<evidence type="ECO:0000256" key="7">
    <source>
        <dbReference type="ARBA" id="ARBA00023004"/>
    </source>
</evidence>
<keyword evidence="7" id="KW-0408">Iron</keyword>
<dbReference type="SUPFAM" id="SSF57652">
    <property type="entry name" value="HIPIP (high potential iron protein)"/>
    <property type="match status" value="1"/>
</dbReference>
<feature type="domain" description="High potential iron-sulfur proteins family profile" evidence="10">
    <location>
        <begin position="29"/>
        <end position="97"/>
    </location>
</feature>
<feature type="signal peptide" evidence="9">
    <location>
        <begin position="1"/>
        <end position="31"/>
    </location>
</feature>
<dbReference type="InterPro" id="IPR019546">
    <property type="entry name" value="TAT_signal_bac_arc"/>
</dbReference>
<dbReference type="GO" id="GO:0009055">
    <property type="term" value="F:electron transfer activity"/>
    <property type="evidence" value="ECO:0007669"/>
    <property type="project" value="InterPro"/>
</dbReference>
<dbReference type="Gene3D" id="4.10.490.10">
    <property type="entry name" value="High potential iron-sulphur protein"/>
    <property type="match status" value="1"/>
</dbReference>
<organism evidence="11 12">
    <name type="scientific">Alteromonas genovensis</name>
    <dbReference type="NCBI Taxonomy" id="471225"/>
    <lineage>
        <taxon>Bacteria</taxon>
        <taxon>Pseudomonadati</taxon>
        <taxon>Pseudomonadota</taxon>
        <taxon>Gammaproteobacteria</taxon>
        <taxon>Alteromonadales</taxon>
        <taxon>Alteromonadaceae</taxon>
        <taxon>Alteromonas/Salinimonas group</taxon>
        <taxon>Alteromonas</taxon>
    </lineage>
</organism>
<evidence type="ECO:0000259" key="10">
    <source>
        <dbReference type="PROSITE" id="PS51373"/>
    </source>
</evidence>
<dbReference type="InterPro" id="IPR036369">
    <property type="entry name" value="HIPIP_sf"/>
</dbReference>
<dbReference type="InterPro" id="IPR006311">
    <property type="entry name" value="TAT_signal"/>
</dbReference>
<reference evidence="11 12" key="1">
    <citation type="submission" date="2020-01" db="EMBL/GenBank/DDBJ databases">
        <title>Genomes of bacteria type strains.</title>
        <authorList>
            <person name="Chen J."/>
            <person name="Zhu S."/>
            <person name="Yang J."/>
        </authorList>
    </citation>
    <scope>NUCLEOTIDE SEQUENCE [LARGE SCALE GENOMIC DNA]</scope>
    <source>
        <strain evidence="11 12">LMG 24078</strain>
    </source>
</reference>
<dbReference type="PROSITE" id="PS51318">
    <property type="entry name" value="TAT"/>
    <property type="match status" value="1"/>
</dbReference>
<gene>
    <name evidence="11" type="ORF">GTQ48_07470</name>
</gene>
<evidence type="ECO:0000256" key="6">
    <source>
        <dbReference type="ARBA" id="ARBA00022982"/>
    </source>
</evidence>
<evidence type="ECO:0000256" key="5">
    <source>
        <dbReference type="ARBA" id="ARBA00022729"/>
    </source>
</evidence>
<dbReference type="RefSeq" id="WP_032097606.1">
    <property type="nucleotide sequence ID" value="NZ_JAAAWO010000004.1"/>
</dbReference>
<sequence length="97" mass="10306">MKSVNRRDFMKFTGSTLIGLTLGGVALRAQAQEQLSADDATAKALNYTPASTVDGAKCSNCMYVQGADGEPHRPCNIFPGKLVNANGWCSAWVKKPG</sequence>
<protein>
    <submittedName>
        <fullName evidence="11">Twin-arginine translocation signal domain-containing protein</fullName>
    </submittedName>
</protein>
<dbReference type="GO" id="GO:0019646">
    <property type="term" value="P:aerobic electron transport chain"/>
    <property type="evidence" value="ECO:0007669"/>
    <property type="project" value="InterPro"/>
</dbReference>
<dbReference type="GO" id="GO:0051539">
    <property type="term" value="F:4 iron, 4 sulfur cluster binding"/>
    <property type="evidence" value="ECO:0007669"/>
    <property type="project" value="UniProtKB-KW"/>
</dbReference>
<evidence type="ECO:0000256" key="4">
    <source>
        <dbReference type="ARBA" id="ARBA00022723"/>
    </source>
</evidence>
<evidence type="ECO:0000313" key="12">
    <source>
        <dbReference type="Proteomes" id="UP000471381"/>
    </source>
</evidence>
<proteinExistence type="predicted"/>
<evidence type="ECO:0000256" key="1">
    <source>
        <dbReference type="ARBA" id="ARBA00002137"/>
    </source>
</evidence>
<dbReference type="InterPro" id="IPR000170">
    <property type="entry name" value="High_potential_FeS_prot"/>
</dbReference>
<keyword evidence="4" id="KW-0479">Metal-binding</keyword>
<keyword evidence="8" id="KW-0411">Iron-sulfur</keyword>
<evidence type="ECO:0000256" key="9">
    <source>
        <dbReference type="SAM" id="SignalP"/>
    </source>
</evidence>
<dbReference type="EMBL" id="JAAAWO010000004">
    <property type="protein sequence ID" value="NDW15355.1"/>
    <property type="molecule type" value="Genomic_DNA"/>
</dbReference>
<dbReference type="GO" id="GO:0046872">
    <property type="term" value="F:metal ion binding"/>
    <property type="evidence" value="ECO:0007669"/>
    <property type="project" value="UniProtKB-KW"/>
</dbReference>
<dbReference type="Pfam" id="PF01355">
    <property type="entry name" value="HIPIP"/>
    <property type="match status" value="1"/>
</dbReference>
<feature type="chain" id="PRO_5026801398" evidence="9">
    <location>
        <begin position="32"/>
        <end position="97"/>
    </location>
</feature>
<keyword evidence="6" id="KW-0249">Electron transport</keyword>
<name>A0A6N9TH10_9ALTE</name>
<dbReference type="PROSITE" id="PS51373">
    <property type="entry name" value="HIPIP"/>
    <property type="match status" value="1"/>
</dbReference>
<evidence type="ECO:0000256" key="2">
    <source>
        <dbReference type="ARBA" id="ARBA00022448"/>
    </source>
</evidence>
<evidence type="ECO:0000256" key="3">
    <source>
        <dbReference type="ARBA" id="ARBA00022485"/>
    </source>
</evidence>
<accession>A0A6N9TH10</accession>
<dbReference type="Proteomes" id="UP000471381">
    <property type="component" value="Unassembled WGS sequence"/>
</dbReference>
<comment type="caution">
    <text evidence="11">The sequence shown here is derived from an EMBL/GenBank/DDBJ whole genome shotgun (WGS) entry which is preliminary data.</text>
</comment>
<keyword evidence="5 9" id="KW-0732">Signal</keyword>
<evidence type="ECO:0000313" key="11">
    <source>
        <dbReference type="EMBL" id="NDW15355.1"/>
    </source>
</evidence>
<evidence type="ECO:0000256" key="8">
    <source>
        <dbReference type="ARBA" id="ARBA00023014"/>
    </source>
</evidence>
<keyword evidence="3" id="KW-0004">4Fe-4S</keyword>
<dbReference type="NCBIfam" id="TIGR01409">
    <property type="entry name" value="TAT_signal_seq"/>
    <property type="match status" value="1"/>
</dbReference>
<keyword evidence="2" id="KW-0813">Transport</keyword>
<comment type="function">
    <text evidence="1">Specific class of high-redox-potential 4Fe-4S ferredoxins. Functions in anaerobic electron transport in most purple and in some other photosynthetic bacteria and in at least one genus (Paracoccus) of halophilic, denitrifying bacteria.</text>
</comment>
<keyword evidence="12" id="KW-1185">Reference proteome</keyword>